<organism evidence="5 6">
    <name type="scientific">Novosphingobium sediminicola</name>
    <dbReference type="NCBI Taxonomy" id="563162"/>
    <lineage>
        <taxon>Bacteria</taxon>
        <taxon>Pseudomonadati</taxon>
        <taxon>Pseudomonadota</taxon>
        <taxon>Alphaproteobacteria</taxon>
        <taxon>Sphingomonadales</taxon>
        <taxon>Sphingomonadaceae</taxon>
        <taxon>Novosphingobium</taxon>
    </lineage>
</organism>
<comment type="cofactor">
    <cofactor evidence="1 3">
        <name>pyridoxal 5'-phosphate</name>
        <dbReference type="ChEBI" id="CHEBI:597326"/>
    </cofactor>
</comment>
<dbReference type="GO" id="GO:0008483">
    <property type="term" value="F:transaminase activity"/>
    <property type="evidence" value="ECO:0007669"/>
    <property type="project" value="UniProtKB-KW"/>
</dbReference>
<dbReference type="PANTHER" id="PTHR42885:SF1">
    <property type="entry name" value="THREONINE-PHOSPHATE DECARBOXYLASE"/>
    <property type="match status" value="1"/>
</dbReference>
<keyword evidence="3" id="KW-0808">Transferase</keyword>
<dbReference type="InterPro" id="IPR015422">
    <property type="entry name" value="PyrdxlP-dep_Trfase_small"/>
</dbReference>
<dbReference type="CDD" id="cd00609">
    <property type="entry name" value="AAT_like"/>
    <property type="match status" value="1"/>
</dbReference>
<dbReference type="Gene3D" id="3.40.640.10">
    <property type="entry name" value="Type I PLP-dependent aspartate aminotransferase-like (Major domain)"/>
    <property type="match status" value="1"/>
</dbReference>
<reference evidence="5 6" key="1">
    <citation type="submission" date="2020-08" db="EMBL/GenBank/DDBJ databases">
        <title>Genomic Encyclopedia of Type Strains, Phase IV (KMG-IV): sequencing the most valuable type-strain genomes for metagenomic binning, comparative biology and taxonomic classification.</title>
        <authorList>
            <person name="Goeker M."/>
        </authorList>
    </citation>
    <scope>NUCLEOTIDE SEQUENCE [LARGE SCALE GENOMIC DNA]</scope>
    <source>
        <strain evidence="5 6">DSM 27057</strain>
    </source>
</reference>
<sequence length="317" mass="34077">MSEGFTHHGGALAAAARYFGGEDWLDLSTGINPAPWPGAIEADWQRLPEREALVALEAGAAAHFGVSPDYCCAVPGSEMALRLIGQWIGAGSYRWPAYRTHASAFPDGEAADGPGGARAFLLANPNNPDGRITPARDLQAWHDDLAARDGWLVVDEAFADATPEVSVASRVGDWHRLIVLRSFGKFFGLAGLRLGFVLGPGPVVAMLRSILGDWPLGAGALVAGVAAYRDGPWIAQARRDLAARAGRMDDLLAAHGFKVLGECPHFRLIEGADGLFDRLAHHRILTRPFDYNPHWLRLGIPAAEMEWVRLAGALRNG</sequence>
<evidence type="ECO:0000256" key="1">
    <source>
        <dbReference type="ARBA" id="ARBA00001933"/>
    </source>
</evidence>
<proteinExistence type="inferred from homology"/>
<dbReference type="SUPFAM" id="SSF53383">
    <property type="entry name" value="PLP-dependent transferases"/>
    <property type="match status" value="1"/>
</dbReference>
<dbReference type="PROSITE" id="PS00105">
    <property type="entry name" value="AA_TRANSFER_CLASS_1"/>
    <property type="match status" value="1"/>
</dbReference>
<keyword evidence="6" id="KW-1185">Reference proteome</keyword>
<dbReference type="PANTHER" id="PTHR42885">
    <property type="entry name" value="HISTIDINOL-PHOSPHATE AMINOTRANSFERASE-RELATED"/>
    <property type="match status" value="1"/>
</dbReference>
<comment type="caution">
    <text evidence="5">The sequence shown here is derived from an EMBL/GenBank/DDBJ whole genome shotgun (WGS) entry which is preliminary data.</text>
</comment>
<accession>A0A7W6CDZ3</accession>
<dbReference type="Proteomes" id="UP000548867">
    <property type="component" value="Unassembled WGS sequence"/>
</dbReference>
<dbReference type="InterPro" id="IPR015421">
    <property type="entry name" value="PyrdxlP-dep_Trfase_major"/>
</dbReference>
<name>A0A7W6CDZ3_9SPHN</name>
<dbReference type="GO" id="GO:0030170">
    <property type="term" value="F:pyridoxal phosphate binding"/>
    <property type="evidence" value="ECO:0007669"/>
    <property type="project" value="InterPro"/>
</dbReference>
<evidence type="ECO:0000313" key="5">
    <source>
        <dbReference type="EMBL" id="MBB3954077.1"/>
    </source>
</evidence>
<comment type="similarity">
    <text evidence="3">Belongs to the class-I pyridoxal-phosphate-dependent aminotransferase family.</text>
</comment>
<keyword evidence="3" id="KW-0032">Aminotransferase</keyword>
<dbReference type="InterPro" id="IPR015424">
    <property type="entry name" value="PyrdxlP-dep_Trfase"/>
</dbReference>
<keyword evidence="2" id="KW-0663">Pyridoxal phosphate</keyword>
<evidence type="ECO:0000256" key="2">
    <source>
        <dbReference type="ARBA" id="ARBA00022898"/>
    </source>
</evidence>
<dbReference type="RefSeq" id="WP_183623302.1">
    <property type="nucleotide sequence ID" value="NZ_JACIDX010000003.1"/>
</dbReference>
<dbReference type="AlphaFoldDB" id="A0A7W6CDZ3"/>
<evidence type="ECO:0000313" key="6">
    <source>
        <dbReference type="Proteomes" id="UP000548867"/>
    </source>
</evidence>
<gene>
    <name evidence="5" type="ORF">GGR38_001004</name>
</gene>
<feature type="domain" description="Aminotransferase class I/classII large" evidence="4">
    <location>
        <begin position="118"/>
        <end position="303"/>
    </location>
</feature>
<dbReference type="InterPro" id="IPR004839">
    <property type="entry name" value="Aminotransferase_I/II_large"/>
</dbReference>
<protein>
    <recommendedName>
        <fullName evidence="3">Aminotransferase</fullName>
        <ecNumber evidence="3">2.6.1.-</ecNumber>
    </recommendedName>
</protein>
<evidence type="ECO:0000259" key="4">
    <source>
        <dbReference type="Pfam" id="PF00155"/>
    </source>
</evidence>
<dbReference type="EMBL" id="JACIDX010000003">
    <property type="protein sequence ID" value="MBB3954077.1"/>
    <property type="molecule type" value="Genomic_DNA"/>
</dbReference>
<dbReference type="Gene3D" id="3.90.1150.10">
    <property type="entry name" value="Aspartate Aminotransferase, domain 1"/>
    <property type="match status" value="1"/>
</dbReference>
<dbReference type="InterPro" id="IPR004838">
    <property type="entry name" value="NHTrfase_class1_PyrdxlP-BS"/>
</dbReference>
<dbReference type="EC" id="2.6.1.-" evidence="3"/>
<dbReference type="Pfam" id="PF00155">
    <property type="entry name" value="Aminotran_1_2"/>
    <property type="match status" value="1"/>
</dbReference>
<evidence type="ECO:0000256" key="3">
    <source>
        <dbReference type="RuleBase" id="RU000481"/>
    </source>
</evidence>